<dbReference type="EMBL" id="OZ034817">
    <property type="protein sequence ID" value="CAL1381343.1"/>
    <property type="molecule type" value="Genomic_DNA"/>
</dbReference>
<gene>
    <name evidence="3" type="ORF">LTRI10_LOCUS22725</name>
</gene>
<keyword evidence="4" id="KW-1185">Reference proteome</keyword>
<evidence type="ECO:0000313" key="3">
    <source>
        <dbReference type="EMBL" id="CAL1381343.1"/>
    </source>
</evidence>
<dbReference type="InterPro" id="IPR025558">
    <property type="entry name" value="DUF4283"/>
</dbReference>
<name>A0AAV2E6I1_9ROSI</name>
<dbReference type="Proteomes" id="UP001497516">
    <property type="component" value="Chromosome 4"/>
</dbReference>
<evidence type="ECO:0000256" key="1">
    <source>
        <dbReference type="SAM" id="MobiDB-lite"/>
    </source>
</evidence>
<protein>
    <recommendedName>
        <fullName evidence="2">DUF4283 domain-containing protein</fullName>
    </recommendedName>
</protein>
<feature type="compositionally biased region" description="Acidic residues" evidence="1">
    <location>
        <begin position="1"/>
        <end position="14"/>
    </location>
</feature>
<dbReference type="Pfam" id="PF14111">
    <property type="entry name" value="DUF4283"/>
    <property type="match status" value="1"/>
</dbReference>
<evidence type="ECO:0000313" key="4">
    <source>
        <dbReference type="Proteomes" id="UP001497516"/>
    </source>
</evidence>
<reference evidence="3 4" key="1">
    <citation type="submission" date="2024-04" db="EMBL/GenBank/DDBJ databases">
        <authorList>
            <person name="Fracassetti M."/>
        </authorList>
    </citation>
    <scope>NUCLEOTIDE SEQUENCE [LARGE SCALE GENOMIC DNA]</scope>
</reference>
<proteinExistence type="predicted"/>
<organism evidence="3 4">
    <name type="scientific">Linum trigynum</name>
    <dbReference type="NCBI Taxonomy" id="586398"/>
    <lineage>
        <taxon>Eukaryota</taxon>
        <taxon>Viridiplantae</taxon>
        <taxon>Streptophyta</taxon>
        <taxon>Embryophyta</taxon>
        <taxon>Tracheophyta</taxon>
        <taxon>Spermatophyta</taxon>
        <taxon>Magnoliopsida</taxon>
        <taxon>eudicotyledons</taxon>
        <taxon>Gunneridae</taxon>
        <taxon>Pentapetalae</taxon>
        <taxon>rosids</taxon>
        <taxon>fabids</taxon>
        <taxon>Malpighiales</taxon>
        <taxon>Linaceae</taxon>
        <taxon>Linum</taxon>
    </lineage>
</organism>
<feature type="domain" description="DUF4283" evidence="2">
    <location>
        <begin position="64"/>
        <end position="131"/>
    </location>
</feature>
<sequence length="160" mass="18388">MAASLESDEIPVEEESPKDKLNPTIAIEDLLHRITLEEDEEEPLEVEDGDIDIVRTEAARHLGLIGRLVSDKQQNIKSMKIALSKAWGLKRTYQITDLHNNLFVFQFLDFDYRNKVCYGGPWNYGNCSIVFKASGMIQKPTPVDLHEIDIWIQLEAFQRN</sequence>
<accession>A0AAV2E6I1</accession>
<dbReference type="AlphaFoldDB" id="A0AAV2E6I1"/>
<evidence type="ECO:0000259" key="2">
    <source>
        <dbReference type="Pfam" id="PF14111"/>
    </source>
</evidence>
<feature type="region of interest" description="Disordered" evidence="1">
    <location>
        <begin position="1"/>
        <end position="20"/>
    </location>
</feature>